<protein>
    <submittedName>
        <fullName evidence="1">Uncharacterized protein</fullName>
    </submittedName>
</protein>
<comment type="caution">
    <text evidence="1">The sequence shown here is derived from an EMBL/GenBank/DDBJ whole genome shotgun (WGS) entry which is preliminary data.</text>
</comment>
<name>A0AAP0E1Y6_9MAGN</name>
<evidence type="ECO:0000313" key="1">
    <source>
        <dbReference type="EMBL" id="KAK9085101.1"/>
    </source>
</evidence>
<gene>
    <name evidence="1" type="ORF">Sjap_025512</name>
</gene>
<accession>A0AAP0E1Y6</accession>
<organism evidence="1 2">
    <name type="scientific">Stephania japonica</name>
    <dbReference type="NCBI Taxonomy" id="461633"/>
    <lineage>
        <taxon>Eukaryota</taxon>
        <taxon>Viridiplantae</taxon>
        <taxon>Streptophyta</taxon>
        <taxon>Embryophyta</taxon>
        <taxon>Tracheophyta</taxon>
        <taxon>Spermatophyta</taxon>
        <taxon>Magnoliopsida</taxon>
        <taxon>Ranunculales</taxon>
        <taxon>Menispermaceae</taxon>
        <taxon>Menispermoideae</taxon>
        <taxon>Cissampelideae</taxon>
        <taxon>Stephania</taxon>
    </lineage>
</organism>
<evidence type="ECO:0000313" key="2">
    <source>
        <dbReference type="Proteomes" id="UP001417504"/>
    </source>
</evidence>
<keyword evidence="2" id="KW-1185">Reference proteome</keyword>
<sequence length="248" mass="28415">MDYLVPKIGRLAECICDDGVRRVDNFMKLSTSIKTLRDKKIRGLVARENDIRAKLEIEEKQGKQPLEEVTLWLTRVVEVKPKVEASITTYEQRGDDNCFVRLRQLLDLAETVGEELNKEVDELLGKEFKDGLVIEQLPPAEANMLNSLPSLLNQSKTKEKLVVEMMRLLKDSKVGKLGAYGMEGMWSHRVLEVKMRRSQVSDEQSQHLFRDVDSVSPKPAVWVWVVGECDLRERRLGMGAWGEWGMSE</sequence>
<dbReference type="Proteomes" id="UP001417504">
    <property type="component" value="Unassembled WGS sequence"/>
</dbReference>
<dbReference type="EMBL" id="JBBNAE010000011">
    <property type="protein sequence ID" value="KAK9085101.1"/>
    <property type="molecule type" value="Genomic_DNA"/>
</dbReference>
<proteinExistence type="predicted"/>
<reference evidence="1 2" key="1">
    <citation type="submission" date="2024-01" db="EMBL/GenBank/DDBJ databases">
        <title>Genome assemblies of Stephania.</title>
        <authorList>
            <person name="Yang L."/>
        </authorList>
    </citation>
    <scope>NUCLEOTIDE SEQUENCE [LARGE SCALE GENOMIC DNA]</scope>
    <source>
        <strain evidence="1">QJT</strain>
        <tissue evidence="1">Leaf</tissue>
    </source>
</reference>
<dbReference type="AlphaFoldDB" id="A0AAP0E1Y6"/>